<gene>
    <name evidence="7" type="ORF">MCOR_2131</name>
</gene>
<dbReference type="PROSITE" id="PS00280">
    <property type="entry name" value="BPTI_KUNITZ_1"/>
    <property type="match status" value="2"/>
</dbReference>
<keyword evidence="3" id="KW-1015">Disulfide bond</keyword>
<evidence type="ECO:0008006" key="9">
    <source>
        <dbReference type="Google" id="ProtNLM"/>
    </source>
</evidence>
<dbReference type="GO" id="GO:0005576">
    <property type="term" value="C:extracellular region"/>
    <property type="evidence" value="ECO:0007669"/>
    <property type="project" value="InterPro"/>
</dbReference>
<organism evidence="7 8">
    <name type="scientific">Mytilus coruscus</name>
    <name type="common">Sea mussel</name>
    <dbReference type="NCBI Taxonomy" id="42192"/>
    <lineage>
        <taxon>Eukaryota</taxon>
        <taxon>Metazoa</taxon>
        <taxon>Spiralia</taxon>
        <taxon>Lophotrochozoa</taxon>
        <taxon>Mollusca</taxon>
        <taxon>Bivalvia</taxon>
        <taxon>Autobranchia</taxon>
        <taxon>Pteriomorphia</taxon>
        <taxon>Mytilida</taxon>
        <taxon>Mytiloidea</taxon>
        <taxon>Mytilidae</taxon>
        <taxon>Mytilinae</taxon>
        <taxon>Mytilus</taxon>
    </lineage>
</organism>
<dbReference type="PRINTS" id="PR00759">
    <property type="entry name" value="BASICPTASE"/>
</dbReference>
<evidence type="ECO:0000259" key="6">
    <source>
        <dbReference type="PROSITE" id="PS51252"/>
    </source>
</evidence>
<dbReference type="AlphaFoldDB" id="A0A6J8A169"/>
<dbReference type="OrthoDB" id="4473401at2759"/>
<dbReference type="PROSITE" id="PS51252">
    <property type="entry name" value="ANTISTASIN"/>
    <property type="match status" value="2"/>
</dbReference>
<dbReference type="CDD" id="cd00109">
    <property type="entry name" value="Kunitz-type"/>
    <property type="match status" value="2"/>
</dbReference>
<keyword evidence="4" id="KW-0732">Signal</keyword>
<feature type="domain" description="Antistasin-like" evidence="6">
    <location>
        <begin position="261"/>
        <end position="286"/>
    </location>
</feature>
<dbReference type="Proteomes" id="UP000507470">
    <property type="component" value="Unassembled WGS sequence"/>
</dbReference>
<dbReference type="InterPro" id="IPR020901">
    <property type="entry name" value="Prtase_inh_Kunz-CS"/>
</dbReference>
<evidence type="ECO:0000256" key="3">
    <source>
        <dbReference type="ARBA" id="ARBA00023157"/>
    </source>
</evidence>
<dbReference type="InterPro" id="IPR036880">
    <property type="entry name" value="Kunitz_BPTI_sf"/>
</dbReference>
<evidence type="ECO:0000313" key="7">
    <source>
        <dbReference type="EMBL" id="CAC5359126.1"/>
    </source>
</evidence>
<dbReference type="SMART" id="SM00131">
    <property type="entry name" value="KU"/>
    <property type="match status" value="2"/>
</dbReference>
<dbReference type="InterPro" id="IPR051388">
    <property type="entry name" value="Serpin_venom_toxin"/>
</dbReference>
<evidence type="ECO:0000313" key="8">
    <source>
        <dbReference type="Proteomes" id="UP000507470"/>
    </source>
</evidence>
<dbReference type="InterPro" id="IPR008197">
    <property type="entry name" value="WAP_dom"/>
</dbReference>
<keyword evidence="2" id="KW-0722">Serine protease inhibitor</keyword>
<feature type="chain" id="PRO_5026866660" description="BPTI/Kunitz inhibitor domain-containing protein" evidence="4">
    <location>
        <begin position="20"/>
        <end position="464"/>
    </location>
</feature>
<protein>
    <recommendedName>
        <fullName evidence="9">BPTI/Kunitz inhibitor domain-containing protein</fullName>
    </recommendedName>
</protein>
<dbReference type="Pfam" id="PF00014">
    <property type="entry name" value="Kunitz_BPTI"/>
    <property type="match status" value="2"/>
</dbReference>
<proteinExistence type="predicted"/>
<dbReference type="InterPro" id="IPR004094">
    <property type="entry name" value="Antistasin-like"/>
</dbReference>
<dbReference type="SUPFAM" id="SSF57262">
    <property type="entry name" value="Leech antihemostatic proteins"/>
    <property type="match status" value="1"/>
</dbReference>
<evidence type="ECO:0000259" key="5">
    <source>
        <dbReference type="PROSITE" id="PS50279"/>
    </source>
</evidence>
<dbReference type="FunFam" id="4.10.410.10:FF:000021">
    <property type="entry name" value="Serine protease inhibitor, putative"/>
    <property type="match status" value="1"/>
</dbReference>
<dbReference type="PROSITE" id="PS50279">
    <property type="entry name" value="BPTI_KUNITZ_2"/>
    <property type="match status" value="2"/>
</dbReference>
<dbReference type="SUPFAM" id="SSF57362">
    <property type="entry name" value="BPTI-like"/>
    <property type="match status" value="2"/>
</dbReference>
<evidence type="ECO:0000256" key="4">
    <source>
        <dbReference type="SAM" id="SignalP"/>
    </source>
</evidence>
<evidence type="ECO:0000256" key="2">
    <source>
        <dbReference type="ARBA" id="ARBA00022900"/>
    </source>
</evidence>
<dbReference type="InterPro" id="IPR002223">
    <property type="entry name" value="Kunitz_BPTI"/>
</dbReference>
<name>A0A6J8A169_MYTCO</name>
<sequence>MQYILLFMCFVFYIGHISSKDLNKSCPPLVPNDNCEFEQKFDTCQTNTDCSYGLICCRVECGTVCTTGQNIYLPRDICSLPKVSETCKAYMPRYYYNKKVKKCLKFIYGGCEGNLNNFETLEQCKRRYQPECPDCNPIICTLACDFGFEEDENGCRVCKCKTNPCPLPKCPLVQLPYGVCSRDTFFDFEGVKCKGCPENVPCNKKCLLPKDIGPCDADIKRYYYDIGTKSCKEFRYGGCEGNKNNFITLDACKSSCRKEPCLQVKCSDRCPYGFQTTPEGCPTCICKTKCPTGEPLPRLNCGLIPNRDKCPRGYFCSVDEIDRFAVCCTDPCFPPPRCPRPPRGPPGTCPPKCVYEYAIVNGKRCRVACKLGPSGPKGEPGKPCPPSLCNDGIAEPPHPPPPPPPPEAIVPHWHHMTDVNLNKNLTLAKENRLQIWKILICCDVEFGTDCTPRKYSVFIVNVQV</sequence>
<keyword evidence="8" id="KW-1185">Reference proteome</keyword>
<dbReference type="PANTHER" id="PTHR46751">
    <property type="entry name" value="EPPIN"/>
    <property type="match status" value="1"/>
</dbReference>
<dbReference type="EMBL" id="CACVKT020000425">
    <property type="protein sequence ID" value="CAC5359126.1"/>
    <property type="molecule type" value="Genomic_DNA"/>
</dbReference>
<evidence type="ECO:0000256" key="1">
    <source>
        <dbReference type="ARBA" id="ARBA00022690"/>
    </source>
</evidence>
<reference evidence="7 8" key="1">
    <citation type="submission" date="2020-06" db="EMBL/GenBank/DDBJ databases">
        <authorList>
            <person name="Li R."/>
            <person name="Bekaert M."/>
        </authorList>
    </citation>
    <scope>NUCLEOTIDE SEQUENCE [LARGE SCALE GENOMIC DNA]</scope>
    <source>
        <strain evidence="8">wild</strain>
    </source>
</reference>
<keyword evidence="1" id="KW-0646">Protease inhibitor</keyword>
<dbReference type="Pfam" id="PF00095">
    <property type="entry name" value="WAP"/>
    <property type="match status" value="1"/>
</dbReference>
<dbReference type="Pfam" id="PF02822">
    <property type="entry name" value="Antistasin"/>
    <property type="match status" value="2"/>
</dbReference>
<dbReference type="Gene3D" id="4.10.410.10">
    <property type="entry name" value="Pancreatic trypsin inhibitor Kunitz domain"/>
    <property type="match status" value="2"/>
</dbReference>
<dbReference type="GO" id="GO:0004867">
    <property type="term" value="F:serine-type endopeptidase inhibitor activity"/>
    <property type="evidence" value="ECO:0007669"/>
    <property type="project" value="UniProtKB-KW"/>
</dbReference>
<dbReference type="InterPro" id="IPR011061">
    <property type="entry name" value="Hirudin/antistatin"/>
</dbReference>
<feature type="signal peptide" evidence="4">
    <location>
        <begin position="1"/>
        <end position="19"/>
    </location>
</feature>
<accession>A0A6J8A169</accession>
<feature type="domain" description="BPTI/Kunitz inhibitor" evidence="5">
    <location>
        <begin position="206"/>
        <end position="256"/>
    </location>
</feature>
<dbReference type="PANTHER" id="PTHR46751:SF1">
    <property type="entry name" value="WAP FOUR-DISULFIDE CORE DOMAIN PROTEIN 6A"/>
    <property type="match status" value="1"/>
</dbReference>
<feature type="domain" description="BPTI/Kunitz inhibitor" evidence="5">
    <location>
        <begin position="78"/>
        <end position="128"/>
    </location>
</feature>
<dbReference type="FunFam" id="4.10.410.10:FF:000004">
    <property type="entry name" value="Tissue factor pathway inhibitor"/>
    <property type="match status" value="1"/>
</dbReference>
<feature type="domain" description="Antistasin-like" evidence="6">
    <location>
        <begin position="135"/>
        <end position="160"/>
    </location>
</feature>